<accession>A0A5C0B287</accession>
<name>A0A5C0B287_9BURK</name>
<proteinExistence type="predicted"/>
<sequence length="183" mass="20142">MSSPTVPQAEGELGCFLDTSRLHAELRRTRGWSEDRLMQEYLRLLGSSLVSGDLAFYSSNPLHTPTAFQLTRGECAPVPHMADIERSHANLIKWFDPLIRTNAPNVACTRGATLITPELHDIARKLSEGSISNAWVGMEIKLIALGAGWYEGVTATNPGTPRPPLCHVDPAKANLQDKPYKPR</sequence>
<gene>
    <name evidence="1" type="ORF">FXN63_20905</name>
</gene>
<reference evidence="1 2" key="1">
    <citation type="submission" date="2019-08" db="EMBL/GenBank/DDBJ databases">
        <title>Amphibian skin-associated Pigmentiphaga: genome sequence and occurrence across geography and hosts.</title>
        <authorList>
            <person name="Bletz M.C."/>
            <person name="Bunk B."/>
            <person name="Sproeer C."/>
            <person name="Biwer P."/>
            <person name="Reiter S."/>
            <person name="Rabemananjara F.C.E."/>
            <person name="Schulz S."/>
            <person name="Overmann J."/>
            <person name="Vences M."/>
        </authorList>
    </citation>
    <scope>NUCLEOTIDE SEQUENCE [LARGE SCALE GENOMIC DNA]</scope>
    <source>
        <strain evidence="1 2">Mada1488</strain>
    </source>
</reference>
<dbReference type="RefSeq" id="WP_148817143.1">
    <property type="nucleotide sequence ID" value="NZ_CP043046.1"/>
</dbReference>
<protein>
    <submittedName>
        <fullName evidence="1">Uncharacterized protein</fullName>
    </submittedName>
</protein>
<organism evidence="1 2">
    <name type="scientific">Pigmentiphaga aceris</name>
    <dbReference type="NCBI Taxonomy" id="1940612"/>
    <lineage>
        <taxon>Bacteria</taxon>
        <taxon>Pseudomonadati</taxon>
        <taxon>Pseudomonadota</taxon>
        <taxon>Betaproteobacteria</taxon>
        <taxon>Burkholderiales</taxon>
        <taxon>Alcaligenaceae</taxon>
        <taxon>Pigmentiphaga</taxon>
    </lineage>
</organism>
<dbReference type="Proteomes" id="UP000325161">
    <property type="component" value="Chromosome"/>
</dbReference>
<dbReference type="EMBL" id="CP043046">
    <property type="protein sequence ID" value="QEI08024.1"/>
    <property type="molecule type" value="Genomic_DNA"/>
</dbReference>
<dbReference type="KEGG" id="pacr:FXN63_20905"/>
<dbReference type="OrthoDB" id="7739195at2"/>
<keyword evidence="2" id="KW-1185">Reference proteome</keyword>
<evidence type="ECO:0000313" key="2">
    <source>
        <dbReference type="Proteomes" id="UP000325161"/>
    </source>
</evidence>
<dbReference type="AlphaFoldDB" id="A0A5C0B287"/>
<evidence type="ECO:0000313" key="1">
    <source>
        <dbReference type="EMBL" id="QEI08024.1"/>
    </source>
</evidence>